<name>A0A5J4VYX1_9EUKA</name>
<dbReference type="EMBL" id="SNRW01004242">
    <property type="protein sequence ID" value="KAA6387768.1"/>
    <property type="molecule type" value="Genomic_DNA"/>
</dbReference>
<dbReference type="AlphaFoldDB" id="A0A5J4VYX1"/>
<protein>
    <submittedName>
        <fullName evidence="2">Uncharacterized protein</fullName>
    </submittedName>
</protein>
<evidence type="ECO:0000256" key="1">
    <source>
        <dbReference type="SAM" id="MobiDB-lite"/>
    </source>
</evidence>
<gene>
    <name evidence="2" type="ORF">EZS28_016706</name>
</gene>
<feature type="compositionally biased region" description="Basic residues" evidence="1">
    <location>
        <begin position="41"/>
        <end position="53"/>
    </location>
</feature>
<proteinExistence type="predicted"/>
<feature type="region of interest" description="Disordered" evidence="1">
    <location>
        <begin position="41"/>
        <end position="69"/>
    </location>
</feature>
<accession>A0A5J4VYX1</accession>
<reference evidence="2 3" key="1">
    <citation type="submission" date="2019-03" db="EMBL/GenBank/DDBJ databases">
        <title>Single cell metagenomics reveals metabolic interactions within the superorganism composed of flagellate Streblomastix strix and complex community of Bacteroidetes bacteria on its surface.</title>
        <authorList>
            <person name="Treitli S.C."/>
            <person name="Kolisko M."/>
            <person name="Husnik F."/>
            <person name="Keeling P."/>
            <person name="Hampl V."/>
        </authorList>
    </citation>
    <scope>NUCLEOTIDE SEQUENCE [LARGE SCALE GENOMIC DNA]</scope>
    <source>
        <strain evidence="2">ST1C</strain>
    </source>
</reference>
<evidence type="ECO:0000313" key="3">
    <source>
        <dbReference type="Proteomes" id="UP000324800"/>
    </source>
</evidence>
<comment type="caution">
    <text evidence="2">The sequence shown here is derived from an EMBL/GenBank/DDBJ whole genome shotgun (WGS) entry which is preliminary data.</text>
</comment>
<evidence type="ECO:0000313" key="2">
    <source>
        <dbReference type="EMBL" id="KAA6387768.1"/>
    </source>
</evidence>
<sequence>MRAKFADICLNMYEQGVSTSQQQTALIAPERHQQDIVRIQRLRGQLRKPTRKKPFADPKKSPTVQAWTS</sequence>
<dbReference type="Proteomes" id="UP000324800">
    <property type="component" value="Unassembled WGS sequence"/>
</dbReference>
<organism evidence="2 3">
    <name type="scientific">Streblomastix strix</name>
    <dbReference type="NCBI Taxonomy" id="222440"/>
    <lineage>
        <taxon>Eukaryota</taxon>
        <taxon>Metamonada</taxon>
        <taxon>Preaxostyla</taxon>
        <taxon>Oxymonadida</taxon>
        <taxon>Streblomastigidae</taxon>
        <taxon>Streblomastix</taxon>
    </lineage>
</organism>